<reference evidence="2" key="1">
    <citation type="submission" date="2023-03" db="EMBL/GenBank/DDBJ databases">
        <title>Chromosome-level genomes of two armyworms, Mythimna separata and Mythimna loreyi, provide insights into the biosynthesis and reception of sex pheromones.</title>
        <authorList>
            <person name="Zhao H."/>
        </authorList>
    </citation>
    <scope>NUCLEOTIDE SEQUENCE</scope>
    <source>
        <strain evidence="2">BeijingLab</strain>
        <tissue evidence="2">Pupa</tissue>
    </source>
</reference>
<sequence length="105" mass="12086">MALSEACREAIYLQNLELEIIGSCNKIIMYSDSQSALKLATNYQSHKRSKHIDVRYHFIREVLRNEIIEARYLSTANMPADLLTKGLPGVKHYKFMENLGIVNLE</sequence>
<comment type="caution">
    <text evidence="2">The sequence shown here is derived from an EMBL/GenBank/DDBJ whole genome shotgun (WGS) entry which is preliminary data.</text>
</comment>
<evidence type="ECO:0000313" key="1">
    <source>
        <dbReference type="EMBL" id="KAJ8728750.1"/>
    </source>
</evidence>
<dbReference type="CDD" id="cd09272">
    <property type="entry name" value="RNase_HI_RT_Ty1"/>
    <property type="match status" value="1"/>
</dbReference>
<dbReference type="EMBL" id="JARGEI010000007">
    <property type="protein sequence ID" value="KAJ8728750.1"/>
    <property type="molecule type" value="Genomic_DNA"/>
</dbReference>
<keyword evidence="3" id="KW-1185">Reference proteome</keyword>
<dbReference type="EMBL" id="JARGEI010000007">
    <property type="protein sequence ID" value="KAJ8728762.1"/>
    <property type="molecule type" value="Genomic_DNA"/>
</dbReference>
<evidence type="ECO:0008006" key="4">
    <source>
        <dbReference type="Google" id="ProtNLM"/>
    </source>
</evidence>
<accession>A0AAD8DWI5</accession>
<name>A0AAD8DWI5_MYTSE</name>
<organism evidence="2 3">
    <name type="scientific">Mythimna separata</name>
    <name type="common">Oriental armyworm</name>
    <name type="synonym">Pseudaletia separata</name>
    <dbReference type="NCBI Taxonomy" id="271217"/>
    <lineage>
        <taxon>Eukaryota</taxon>
        <taxon>Metazoa</taxon>
        <taxon>Ecdysozoa</taxon>
        <taxon>Arthropoda</taxon>
        <taxon>Hexapoda</taxon>
        <taxon>Insecta</taxon>
        <taxon>Pterygota</taxon>
        <taxon>Neoptera</taxon>
        <taxon>Endopterygota</taxon>
        <taxon>Lepidoptera</taxon>
        <taxon>Glossata</taxon>
        <taxon>Ditrysia</taxon>
        <taxon>Noctuoidea</taxon>
        <taxon>Noctuidae</taxon>
        <taxon>Noctuinae</taxon>
        <taxon>Hadenini</taxon>
        <taxon>Mythimna</taxon>
    </lineage>
</organism>
<protein>
    <recommendedName>
        <fullName evidence="4">Retrovirus-related Pol polyprotein from transposon TNT 1-94</fullName>
    </recommendedName>
</protein>
<proteinExistence type="predicted"/>
<evidence type="ECO:0000313" key="3">
    <source>
        <dbReference type="Proteomes" id="UP001231518"/>
    </source>
</evidence>
<dbReference type="Proteomes" id="UP001231518">
    <property type="component" value="Chromosome 19"/>
</dbReference>
<gene>
    <name evidence="1" type="ORF">PYW07_006446</name>
    <name evidence="2" type="ORF">PYW07_006458</name>
</gene>
<dbReference type="AlphaFoldDB" id="A0AAD8DWI5"/>
<evidence type="ECO:0000313" key="2">
    <source>
        <dbReference type="EMBL" id="KAJ8728762.1"/>
    </source>
</evidence>